<gene>
    <name evidence="2" type="ORF">BT67DRAFT_435036</name>
</gene>
<accession>A0AAN6UI92</accession>
<organism evidence="2 3">
    <name type="scientific">Trichocladium antarcticum</name>
    <dbReference type="NCBI Taxonomy" id="1450529"/>
    <lineage>
        <taxon>Eukaryota</taxon>
        <taxon>Fungi</taxon>
        <taxon>Dikarya</taxon>
        <taxon>Ascomycota</taxon>
        <taxon>Pezizomycotina</taxon>
        <taxon>Sordariomycetes</taxon>
        <taxon>Sordariomycetidae</taxon>
        <taxon>Sordariales</taxon>
        <taxon>Chaetomiaceae</taxon>
        <taxon>Trichocladium</taxon>
    </lineage>
</organism>
<reference evidence="2" key="2">
    <citation type="submission" date="2023-05" db="EMBL/GenBank/DDBJ databases">
        <authorList>
            <consortium name="Lawrence Berkeley National Laboratory"/>
            <person name="Steindorff A."/>
            <person name="Hensen N."/>
            <person name="Bonometti L."/>
            <person name="Westerberg I."/>
            <person name="Brannstrom I.O."/>
            <person name="Guillou S."/>
            <person name="Cros-Aarteil S."/>
            <person name="Calhoun S."/>
            <person name="Haridas S."/>
            <person name="Kuo A."/>
            <person name="Mondo S."/>
            <person name="Pangilinan J."/>
            <person name="Riley R."/>
            <person name="Labutti K."/>
            <person name="Andreopoulos B."/>
            <person name="Lipzen A."/>
            <person name="Chen C."/>
            <person name="Yanf M."/>
            <person name="Daum C."/>
            <person name="Ng V."/>
            <person name="Clum A."/>
            <person name="Ohm R."/>
            <person name="Martin F."/>
            <person name="Silar P."/>
            <person name="Natvig D."/>
            <person name="Lalanne C."/>
            <person name="Gautier V."/>
            <person name="Ament-Velasquez S.L."/>
            <person name="Kruys A."/>
            <person name="Hutchinson M.I."/>
            <person name="Powell A.J."/>
            <person name="Barry K."/>
            <person name="Miller A.N."/>
            <person name="Grigoriev I.V."/>
            <person name="Debuchy R."/>
            <person name="Gladieux P."/>
            <person name="Thoren M.H."/>
            <person name="Johannesson H."/>
        </authorList>
    </citation>
    <scope>NUCLEOTIDE SEQUENCE</scope>
    <source>
        <strain evidence="2">CBS 123565</strain>
    </source>
</reference>
<protein>
    <submittedName>
        <fullName evidence="2">Uncharacterized protein</fullName>
    </submittedName>
</protein>
<evidence type="ECO:0000313" key="3">
    <source>
        <dbReference type="Proteomes" id="UP001304895"/>
    </source>
</evidence>
<reference evidence="2" key="1">
    <citation type="journal article" date="2023" name="Mol. Phylogenet. Evol.">
        <title>Genome-scale phylogeny and comparative genomics of the fungal order Sordariales.</title>
        <authorList>
            <person name="Hensen N."/>
            <person name="Bonometti L."/>
            <person name="Westerberg I."/>
            <person name="Brannstrom I.O."/>
            <person name="Guillou S."/>
            <person name="Cros-Aarteil S."/>
            <person name="Calhoun S."/>
            <person name="Haridas S."/>
            <person name="Kuo A."/>
            <person name="Mondo S."/>
            <person name="Pangilinan J."/>
            <person name="Riley R."/>
            <person name="LaButti K."/>
            <person name="Andreopoulos B."/>
            <person name="Lipzen A."/>
            <person name="Chen C."/>
            <person name="Yan M."/>
            <person name="Daum C."/>
            <person name="Ng V."/>
            <person name="Clum A."/>
            <person name="Steindorff A."/>
            <person name="Ohm R.A."/>
            <person name="Martin F."/>
            <person name="Silar P."/>
            <person name="Natvig D.O."/>
            <person name="Lalanne C."/>
            <person name="Gautier V."/>
            <person name="Ament-Velasquez S.L."/>
            <person name="Kruys A."/>
            <person name="Hutchinson M.I."/>
            <person name="Powell A.J."/>
            <person name="Barry K."/>
            <person name="Miller A.N."/>
            <person name="Grigoriev I.V."/>
            <person name="Debuchy R."/>
            <person name="Gladieux P."/>
            <person name="Hiltunen Thoren M."/>
            <person name="Johannesson H."/>
        </authorList>
    </citation>
    <scope>NUCLEOTIDE SEQUENCE</scope>
    <source>
        <strain evidence="2">CBS 123565</strain>
    </source>
</reference>
<feature type="region of interest" description="Disordered" evidence="1">
    <location>
        <begin position="23"/>
        <end position="51"/>
    </location>
</feature>
<keyword evidence="3" id="KW-1185">Reference proteome</keyword>
<dbReference type="AlphaFoldDB" id="A0AAN6UI92"/>
<dbReference type="EMBL" id="MU853413">
    <property type="protein sequence ID" value="KAK4133151.1"/>
    <property type="molecule type" value="Genomic_DNA"/>
</dbReference>
<proteinExistence type="predicted"/>
<comment type="caution">
    <text evidence="2">The sequence shown here is derived from an EMBL/GenBank/DDBJ whole genome shotgun (WGS) entry which is preliminary data.</text>
</comment>
<dbReference type="Proteomes" id="UP001304895">
    <property type="component" value="Unassembled WGS sequence"/>
</dbReference>
<sequence>MNRGIECRSEGCTNEVLFKTLDGASGEAHGRRSSSGRSPLSPADRDSPLGRFLDQTNSIQVSPYCRQHTCAHFHGDERCLHQKPPHDTVCAIHTRCPVPNCAQARVQFLDPAFDPSSKAIPRYVRLGACADRPKANFCQARKLSVLSCWDWCRIDNGKMAARLRTAQSSARVSGTAAKIPASDSIQDQCRTRGCRTIVEGKFPYCTTHIKCGMNVCGEARHLFDKTAEYHAYCVDHATCVAGRCSAMKLKGSPFCDGHTCRARDCEKRASSQPYCGDHGCAESSCLNPRAWASNPDPQAKFCPLHTCRTDDCQASVDRLSIFCTTHGCSKPKCHQETIAETLCIDHLKAQYITVGIRQGPGS</sequence>
<evidence type="ECO:0000256" key="1">
    <source>
        <dbReference type="SAM" id="MobiDB-lite"/>
    </source>
</evidence>
<name>A0AAN6UI92_9PEZI</name>
<feature type="compositionally biased region" description="Low complexity" evidence="1">
    <location>
        <begin position="23"/>
        <end position="42"/>
    </location>
</feature>
<evidence type="ECO:0000313" key="2">
    <source>
        <dbReference type="EMBL" id="KAK4133151.1"/>
    </source>
</evidence>